<keyword evidence="1" id="KW-0472">Membrane</keyword>
<name>J0DEE9_9BIFI</name>
<organism evidence="2 3">
    <name type="scientific">Scardovia wiggsiae F0424</name>
    <dbReference type="NCBI Taxonomy" id="857290"/>
    <lineage>
        <taxon>Bacteria</taxon>
        <taxon>Bacillati</taxon>
        <taxon>Actinomycetota</taxon>
        <taxon>Actinomycetes</taxon>
        <taxon>Bifidobacteriales</taxon>
        <taxon>Bifidobacteriaceae</taxon>
        <taxon>Scardovia</taxon>
    </lineage>
</organism>
<evidence type="ECO:0000313" key="3">
    <source>
        <dbReference type="Proteomes" id="UP000006415"/>
    </source>
</evidence>
<dbReference type="PANTHER" id="PTHR35007:SF4">
    <property type="entry name" value="CONSERVED TRANSMEMBRANE PROTEIN-RELATED"/>
    <property type="match status" value="1"/>
</dbReference>
<feature type="transmembrane region" description="Helical" evidence="1">
    <location>
        <begin position="198"/>
        <end position="217"/>
    </location>
</feature>
<dbReference type="AlphaFoldDB" id="J0DEE9"/>
<keyword evidence="1" id="KW-0812">Transmembrane</keyword>
<dbReference type="EMBL" id="AGZS01000006">
    <property type="protein sequence ID" value="EJD64653.1"/>
    <property type="molecule type" value="Genomic_DNA"/>
</dbReference>
<dbReference type="Proteomes" id="UP000006415">
    <property type="component" value="Unassembled WGS sequence"/>
</dbReference>
<reference evidence="2 3" key="1">
    <citation type="submission" date="2012-01" db="EMBL/GenBank/DDBJ databases">
        <title>The Genome Sequence of Scardovia wiggsiae F0424.</title>
        <authorList>
            <consortium name="The Broad Institute Genome Sequencing Platform"/>
            <person name="Earl A."/>
            <person name="Ward D."/>
            <person name="Feldgarden M."/>
            <person name="Gevers D."/>
            <person name="Izard J."/>
            <person name="Ganesan A."/>
            <person name="Baranova O.V."/>
            <person name="Blanton J.M."/>
            <person name="Tanner A.C."/>
            <person name="Mathney J."/>
            <person name="Dewhirst F.E."/>
            <person name="Young S.K."/>
            <person name="Zeng Q."/>
            <person name="Gargeya S."/>
            <person name="Fitzgerald M."/>
            <person name="Haas B."/>
            <person name="Abouelleil A."/>
            <person name="Alvarado L."/>
            <person name="Arachchi H.M."/>
            <person name="Berlin A."/>
            <person name="Chapman S.B."/>
            <person name="Gearin G."/>
            <person name="Goldberg J."/>
            <person name="Griggs A."/>
            <person name="Gujja S."/>
            <person name="Hansen M."/>
            <person name="Heiman D."/>
            <person name="Howarth C."/>
            <person name="Larimer J."/>
            <person name="Lui A."/>
            <person name="MacDonald P.J.P."/>
            <person name="McCowen C."/>
            <person name="Montmayeur A."/>
            <person name="Murphy C."/>
            <person name="Neiman D."/>
            <person name="Pearson M."/>
            <person name="Priest M."/>
            <person name="Roberts A."/>
            <person name="Saif S."/>
            <person name="Shea T."/>
            <person name="Sisk P."/>
            <person name="Stolte C."/>
            <person name="Sykes S."/>
            <person name="Wortman J."/>
            <person name="Nusbaum C."/>
            <person name="Birren B."/>
        </authorList>
    </citation>
    <scope>NUCLEOTIDE SEQUENCE [LARGE SCALE GENOMIC DNA]</scope>
    <source>
        <strain evidence="2 3">F0424</strain>
    </source>
</reference>
<proteinExistence type="predicted"/>
<protein>
    <recommendedName>
        <fullName evidence="4">Type II secretion system protein GspF domain-containing protein</fullName>
    </recommendedName>
</protein>
<dbReference type="eggNOG" id="COG4965">
    <property type="taxonomic scope" value="Bacteria"/>
</dbReference>
<evidence type="ECO:0000256" key="1">
    <source>
        <dbReference type="SAM" id="Phobius"/>
    </source>
</evidence>
<dbReference type="STRING" id="857290.HMPREF9156_01148"/>
<dbReference type="OrthoDB" id="3243363at2"/>
<dbReference type="HOGENOM" id="CLU_093395_0_0_11"/>
<gene>
    <name evidence="2" type="ORF">HMPREF9156_01148</name>
</gene>
<sequence>MSAEGWIYSVAVLCAVQVLVLWRDTPDLRLAAISRHTGRNIAGRGIDTSGRPGKSRGRQDIADIISELISLVKNGSSLVEACEEAGGSSFAVPQITPSRIFTMLRRRCSGSQPYCARVSFQLSSACELSAVLGCAAAKCLESVSADHKRFTAVEDRKHSALAVPRMTLKILLALPALILLGAQASGSQPFAVLFTTPVGWSCLAGAGVFYGIGAVWVKSLIRHFQKESVEYLT</sequence>
<feature type="transmembrane region" description="Helical" evidence="1">
    <location>
        <begin position="6"/>
        <end position="22"/>
    </location>
</feature>
<evidence type="ECO:0008006" key="4">
    <source>
        <dbReference type="Google" id="ProtNLM"/>
    </source>
</evidence>
<feature type="transmembrane region" description="Helical" evidence="1">
    <location>
        <begin position="166"/>
        <end position="186"/>
    </location>
</feature>
<comment type="caution">
    <text evidence="2">The sequence shown here is derived from an EMBL/GenBank/DDBJ whole genome shotgun (WGS) entry which is preliminary data.</text>
</comment>
<keyword evidence="3" id="KW-1185">Reference proteome</keyword>
<accession>J0DEE9</accession>
<dbReference type="PANTHER" id="PTHR35007">
    <property type="entry name" value="INTEGRAL MEMBRANE PROTEIN-RELATED"/>
    <property type="match status" value="1"/>
</dbReference>
<keyword evidence="1" id="KW-1133">Transmembrane helix</keyword>
<evidence type="ECO:0000313" key="2">
    <source>
        <dbReference type="EMBL" id="EJD64653.1"/>
    </source>
</evidence>